<evidence type="ECO:0000313" key="3">
    <source>
        <dbReference type="Proteomes" id="UP001369082"/>
    </source>
</evidence>
<evidence type="ECO:0000256" key="1">
    <source>
        <dbReference type="SAM" id="Phobius"/>
    </source>
</evidence>
<gene>
    <name evidence="2" type="ORF">V6256_07000</name>
</gene>
<sequence>MFKKVQAFSLIEILIALVIVSLTAANMYGLQQKVSFQQGDNISYVDAISVATKEIEKALSVNDIETLMALSEGKNTKLQLANTIFEQSWSVHEVGERYDAGDAFKEVCVVLTWVSRTQREQVFQHCVQVNLAQITGEEEQGTQASKAVIFSEFVDQEIEYFNVNKQYLNGDLVIYDSYFYQSLSDSSTSGIAPTLANDHWQRLGKIDNPQALSNLDS</sequence>
<keyword evidence="1" id="KW-1133">Transmembrane helix</keyword>
<keyword evidence="1" id="KW-0472">Membrane</keyword>
<dbReference type="EMBL" id="JBAKAZ010000020">
    <property type="protein sequence ID" value="MEL0629352.1"/>
    <property type="molecule type" value="Genomic_DNA"/>
</dbReference>
<dbReference type="RefSeq" id="WP_341597363.1">
    <property type="nucleotide sequence ID" value="NZ_JBAKAZ010000020.1"/>
</dbReference>
<dbReference type="InterPro" id="IPR012902">
    <property type="entry name" value="N_methyl_site"/>
</dbReference>
<dbReference type="NCBIfam" id="TIGR02532">
    <property type="entry name" value="IV_pilin_GFxxxE"/>
    <property type="match status" value="1"/>
</dbReference>
<accession>A0ABU9GPV6</accession>
<reference evidence="2 3" key="1">
    <citation type="submission" date="2024-02" db="EMBL/GenBank/DDBJ databases">
        <title>Bacteria isolated from the canopy kelp, Nereocystis luetkeana.</title>
        <authorList>
            <person name="Pfister C.A."/>
            <person name="Younker I.T."/>
            <person name="Light S.H."/>
        </authorList>
    </citation>
    <scope>NUCLEOTIDE SEQUENCE [LARGE SCALE GENOMIC DNA]</scope>
    <source>
        <strain evidence="2 3">TI.1.05</strain>
    </source>
</reference>
<dbReference type="Proteomes" id="UP001369082">
    <property type="component" value="Unassembled WGS sequence"/>
</dbReference>
<keyword evidence="3" id="KW-1185">Reference proteome</keyword>
<keyword evidence="1" id="KW-0812">Transmembrane</keyword>
<organism evidence="2 3">
    <name type="scientific">Psychromonas aquatilis</name>
    <dbReference type="NCBI Taxonomy" id="2005072"/>
    <lineage>
        <taxon>Bacteria</taxon>
        <taxon>Pseudomonadati</taxon>
        <taxon>Pseudomonadota</taxon>
        <taxon>Gammaproteobacteria</taxon>
        <taxon>Alteromonadales</taxon>
        <taxon>Psychromonadaceae</taxon>
        <taxon>Psychromonas</taxon>
    </lineage>
</organism>
<proteinExistence type="predicted"/>
<name>A0ABU9GPV6_9GAMM</name>
<protein>
    <submittedName>
        <fullName evidence="2">Prepilin-type N-terminal cleavage/methylation domain-containing protein</fullName>
    </submittedName>
</protein>
<feature type="transmembrane region" description="Helical" evidence="1">
    <location>
        <begin position="7"/>
        <end position="28"/>
    </location>
</feature>
<dbReference type="Pfam" id="PF07963">
    <property type="entry name" value="N_methyl"/>
    <property type="match status" value="1"/>
</dbReference>
<comment type="caution">
    <text evidence="2">The sequence shown here is derived from an EMBL/GenBank/DDBJ whole genome shotgun (WGS) entry which is preliminary data.</text>
</comment>
<evidence type="ECO:0000313" key="2">
    <source>
        <dbReference type="EMBL" id="MEL0629352.1"/>
    </source>
</evidence>